<gene>
    <name evidence="2" type="ORF">Ari01nite_82890</name>
</gene>
<evidence type="ECO:0000313" key="2">
    <source>
        <dbReference type="EMBL" id="GIF00825.1"/>
    </source>
</evidence>
<dbReference type="Pfam" id="PF00563">
    <property type="entry name" value="EAL"/>
    <property type="match status" value="1"/>
</dbReference>
<dbReference type="AlphaFoldDB" id="A0A919MZ63"/>
<dbReference type="InterPro" id="IPR050706">
    <property type="entry name" value="Cyclic-di-GMP_PDE-like"/>
</dbReference>
<dbReference type="SUPFAM" id="SSF141868">
    <property type="entry name" value="EAL domain-like"/>
    <property type="match status" value="1"/>
</dbReference>
<dbReference type="PANTHER" id="PTHR33121:SF70">
    <property type="entry name" value="SIGNALING PROTEIN YKOW"/>
    <property type="match status" value="1"/>
</dbReference>
<comment type="caution">
    <text evidence="2">The sequence shown here is derived from an EMBL/GenBank/DDBJ whole genome shotgun (WGS) entry which is preliminary data.</text>
</comment>
<name>A0A919MZ63_9ACTN</name>
<feature type="domain" description="EAL" evidence="1">
    <location>
        <begin position="1"/>
        <end position="68"/>
    </location>
</feature>
<organism evidence="2 3">
    <name type="scientific">Paractinoplanes rishiriensis</name>
    <dbReference type="NCBI Taxonomy" id="1050105"/>
    <lineage>
        <taxon>Bacteria</taxon>
        <taxon>Bacillati</taxon>
        <taxon>Actinomycetota</taxon>
        <taxon>Actinomycetes</taxon>
        <taxon>Micromonosporales</taxon>
        <taxon>Micromonosporaceae</taxon>
        <taxon>Paractinoplanes</taxon>
    </lineage>
</organism>
<accession>A0A919MZ63</accession>
<evidence type="ECO:0000313" key="3">
    <source>
        <dbReference type="Proteomes" id="UP000636960"/>
    </source>
</evidence>
<sequence>MAEGRHSVIAGALIQISTELGMTAVAEGVETAEQADALHRLGCTLLQGYYFGRPVAEPDFGRRHTAIDGVTADTAAGQARPALAATARQLIAALRVST</sequence>
<evidence type="ECO:0000259" key="1">
    <source>
        <dbReference type="PROSITE" id="PS50883"/>
    </source>
</evidence>
<protein>
    <recommendedName>
        <fullName evidence="1">EAL domain-containing protein</fullName>
    </recommendedName>
</protein>
<dbReference type="Proteomes" id="UP000636960">
    <property type="component" value="Unassembled WGS sequence"/>
</dbReference>
<dbReference type="PANTHER" id="PTHR33121">
    <property type="entry name" value="CYCLIC DI-GMP PHOSPHODIESTERASE PDEF"/>
    <property type="match status" value="1"/>
</dbReference>
<dbReference type="GO" id="GO:0071111">
    <property type="term" value="F:cyclic-guanylate-specific phosphodiesterase activity"/>
    <property type="evidence" value="ECO:0007669"/>
    <property type="project" value="InterPro"/>
</dbReference>
<dbReference type="InterPro" id="IPR001633">
    <property type="entry name" value="EAL_dom"/>
</dbReference>
<keyword evidence="3" id="KW-1185">Reference proteome</keyword>
<proteinExistence type="predicted"/>
<dbReference type="InterPro" id="IPR035919">
    <property type="entry name" value="EAL_sf"/>
</dbReference>
<dbReference type="Gene3D" id="3.20.20.450">
    <property type="entry name" value="EAL domain"/>
    <property type="match status" value="1"/>
</dbReference>
<dbReference type="PROSITE" id="PS50883">
    <property type="entry name" value="EAL"/>
    <property type="match status" value="1"/>
</dbReference>
<reference evidence="2" key="1">
    <citation type="submission" date="2021-01" db="EMBL/GenBank/DDBJ databases">
        <title>Whole genome shotgun sequence of Actinoplanes rishiriensis NBRC 108556.</title>
        <authorList>
            <person name="Komaki H."/>
            <person name="Tamura T."/>
        </authorList>
    </citation>
    <scope>NUCLEOTIDE SEQUENCE</scope>
    <source>
        <strain evidence="2">NBRC 108556</strain>
    </source>
</reference>
<dbReference type="EMBL" id="BOMV01000091">
    <property type="protein sequence ID" value="GIF00825.1"/>
    <property type="molecule type" value="Genomic_DNA"/>
</dbReference>